<gene>
    <name evidence="2" type="ORF">GCM10010170_007120</name>
</gene>
<reference evidence="2 3" key="1">
    <citation type="journal article" date="2019" name="Int. J. Syst. Evol. Microbiol.">
        <title>The Global Catalogue of Microorganisms (GCM) 10K type strain sequencing project: providing services to taxonomists for standard genome sequencing and annotation.</title>
        <authorList>
            <consortium name="The Broad Institute Genomics Platform"/>
            <consortium name="The Broad Institute Genome Sequencing Center for Infectious Disease"/>
            <person name="Wu L."/>
            <person name="Ma J."/>
        </authorList>
    </citation>
    <scope>NUCLEOTIDE SEQUENCE [LARGE SCALE GENOMIC DNA]</scope>
    <source>
        <strain evidence="2 3">JCM 3272</strain>
    </source>
</reference>
<evidence type="ECO:0008006" key="4">
    <source>
        <dbReference type="Google" id="ProtNLM"/>
    </source>
</evidence>
<accession>A0ABN3FG25</accession>
<sequence>MAGVAGPMLRERDQRFAAVRFLIALAIGGVAAALVLALLVYPAGRLLASVLPRDARLLVLAALTAVLGVADLRDRTPHMWRQVPQSLVRQLPPGPLGLVWGFDLGLLFSTQKVVSLLWAAIGAVLLLDPALAPWALGAFAITASAVVALWSFTPLSITVQAKWSPAWLRRIRWVSGSILLTAAVGATLTALT</sequence>
<feature type="transmembrane region" description="Helical" evidence="1">
    <location>
        <begin position="171"/>
        <end position="191"/>
    </location>
</feature>
<dbReference type="RefSeq" id="WP_344610738.1">
    <property type="nucleotide sequence ID" value="NZ_BAAARV010000005.1"/>
</dbReference>
<proteinExistence type="predicted"/>
<name>A0ABN3FG25_9ACTN</name>
<keyword evidence="1" id="KW-0472">Membrane</keyword>
<protein>
    <recommendedName>
        <fullName evidence="4">Urease accessory protein UreH-like transmembrane domain-containing protein</fullName>
    </recommendedName>
</protein>
<feature type="transmembrane region" description="Helical" evidence="1">
    <location>
        <begin position="55"/>
        <end position="72"/>
    </location>
</feature>
<dbReference type="Proteomes" id="UP001501444">
    <property type="component" value="Unassembled WGS sequence"/>
</dbReference>
<feature type="transmembrane region" description="Helical" evidence="1">
    <location>
        <begin position="113"/>
        <end position="132"/>
    </location>
</feature>
<keyword evidence="1" id="KW-1133">Transmembrane helix</keyword>
<keyword evidence="3" id="KW-1185">Reference proteome</keyword>
<feature type="transmembrane region" description="Helical" evidence="1">
    <location>
        <begin position="21"/>
        <end position="43"/>
    </location>
</feature>
<evidence type="ECO:0000313" key="3">
    <source>
        <dbReference type="Proteomes" id="UP001501444"/>
    </source>
</evidence>
<evidence type="ECO:0000313" key="2">
    <source>
        <dbReference type="EMBL" id="GAA2329630.1"/>
    </source>
</evidence>
<dbReference type="EMBL" id="BAAARV010000005">
    <property type="protein sequence ID" value="GAA2329630.1"/>
    <property type="molecule type" value="Genomic_DNA"/>
</dbReference>
<keyword evidence="1" id="KW-0812">Transmembrane</keyword>
<organism evidence="2 3">
    <name type="scientific">Dactylosporangium salmoneum</name>
    <dbReference type="NCBI Taxonomy" id="53361"/>
    <lineage>
        <taxon>Bacteria</taxon>
        <taxon>Bacillati</taxon>
        <taxon>Actinomycetota</taxon>
        <taxon>Actinomycetes</taxon>
        <taxon>Micromonosporales</taxon>
        <taxon>Micromonosporaceae</taxon>
        <taxon>Dactylosporangium</taxon>
    </lineage>
</organism>
<feature type="transmembrane region" description="Helical" evidence="1">
    <location>
        <begin position="138"/>
        <end position="159"/>
    </location>
</feature>
<evidence type="ECO:0000256" key="1">
    <source>
        <dbReference type="SAM" id="Phobius"/>
    </source>
</evidence>
<comment type="caution">
    <text evidence="2">The sequence shown here is derived from an EMBL/GenBank/DDBJ whole genome shotgun (WGS) entry which is preliminary data.</text>
</comment>